<dbReference type="SUPFAM" id="SSF53383">
    <property type="entry name" value="PLP-dependent transferases"/>
    <property type="match status" value="1"/>
</dbReference>
<comment type="caution">
    <text evidence="1">The sequence shown here is derived from an EMBL/GenBank/DDBJ whole genome shotgun (WGS) entry which is preliminary data.</text>
</comment>
<dbReference type="InterPro" id="IPR015422">
    <property type="entry name" value="PyrdxlP-dep_Trfase_small"/>
</dbReference>
<dbReference type="Pfam" id="PF01041">
    <property type="entry name" value="DegT_DnrJ_EryC1"/>
    <property type="match status" value="1"/>
</dbReference>
<dbReference type="Gene3D" id="3.90.1150.10">
    <property type="entry name" value="Aspartate Aminotransferase, domain 1"/>
    <property type="match status" value="1"/>
</dbReference>
<evidence type="ECO:0000313" key="1">
    <source>
        <dbReference type="EMBL" id="GAJ06688.1"/>
    </source>
</evidence>
<reference evidence="1" key="1">
    <citation type="journal article" date="2014" name="Front. Microbiol.">
        <title>High frequency of phylogenetically diverse reductive dehalogenase-homologous genes in deep subseafloor sedimentary metagenomes.</title>
        <authorList>
            <person name="Kawai M."/>
            <person name="Futagami T."/>
            <person name="Toyoda A."/>
            <person name="Takaki Y."/>
            <person name="Nishi S."/>
            <person name="Hori S."/>
            <person name="Arai W."/>
            <person name="Tsubouchi T."/>
            <person name="Morono Y."/>
            <person name="Uchiyama I."/>
            <person name="Ito T."/>
            <person name="Fujiyama A."/>
            <person name="Inagaki F."/>
            <person name="Takami H."/>
        </authorList>
    </citation>
    <scope>NUCLEOTIDE SEQUENCE</scope>
    <source>
        <strain evidence="1">Expedition CK06-06</strain>
    </source>
</reference>
<dbReference type="AlphaFoldDB" id="X1TMW9"/>
<gene>
    <name evidence="1" type="ORF">S12H4_50532</name>
</gene>
<name>X1TMW9_9ZZZZ</name>
<dbReference type="InterPro" id="IPR000653">
    <property type="entry name" value="DegT/StrS_aminotransferase"/>
</dbReference>
<protein>
    <submittedName>
        <fullName evidence="1">Uncharacterized protein</fullName>
    </submittedName>
</protein>
<accession>X1TMW9</accession>
<dbReference type="EMBL" id="BARW01031831">
    <property type="protein sequence ID" value="GAJ06688.1"/>
    <property type="molecule type" value="Genomic_DNA"/>
</dbReference>
<organism evidence="1">
    <name type="scientific">marine sediment metagenome</name>
    <dbReference type="NCBI Taxonomy" id="412755"/>
    <lineage>
        <taxon>unclassified sequences</taxon>
        <taxon>metagenomes</taxon>
        <taxon>ecological metagenomes</taxon>
    </lineage>
</organism>
<feature type="non-terminal residue" evidence="1">
    <location>
        <position position="82"/>
    </location>
</feature>
<proteinExistence type="predicted"/>
<sequence length="82" mass="9769">MPELTVPYVYFKIVNPDQVWHLYVIQINLKKLKVGRNVIFEALRAEGIGVNVHYIPVHLQPYYRDKLHYNFGDFPIAENYYS</sequence>
<dbReference type="InterPro" id="IPR015424">
    <property type="entry name" value="PyrdxlP-dep_Trfase"/>
</dbReference>